<dbReference type="InterPro" id="IPR045596">
    <property type="entry name" value="DUF6459"/>
</dbReference>
<sequence>MRSLPLSLCGVDVVVVAPPRAEIVPARLVPQPLPLPEGAGEAVDTADEQAVQLLHAITRALLEVLQARRPAAQVRVLCDDLAADHVASWARRRSWEQTSLAGIRANVVGGAVEGYARLAEPDGRSLALALRAERLDGRWRCTCFGLLLSPAQYALRAA</sequence>
<dbReference type="EMBL" id="JBHSUA010000008">
    <property type="protein sequence ID" value="MFC6395890.1"/>
    <property type="molecule type" value="Genomic_DNA"/>
</dbReference>
<dbReference type="Pfam" id="PF20060">
    <property type="entry name" value="DUF6459"/>
    <property type="match status" value="1"/>
</dbReference>
<dbReference type="Proteomes" id="UP001596266">
    <property type="component" value="Unassembled WGS sequence"/>
</dbReference>
<name>A0ABW1X024_9ACTN</name>
<protein>
    <submittedName>
        <fullName evidence="1">Rv3235 family protein</fullName>
    </submittedName>
</protein>
<accession>A0ABW1X024</accession>
<evidence type="ECO:0000313" key="1">
    <source>
        <dbReference type="EMBL" id="MFC6395890.1"/>
    </source>
</evidence>
<dbReference type="RefSeq" id="WP_343886041.1">
    <property type="nucleotide sequence ID" value="NZ_BAAAKI010000012.1"/>
</dbReference>
<reference evidence="2" key="1">
    <citation type="journal article" date="2019" name="Int. J. Syst. Evol. Microbiol.">
        <title>The Global Catalogue of Microorganisms (GCM) 10K type strain sequencing project: providing services to taxonomists for standard genome sequencing and annotation.</title>
        <authorList>
            <consortium name="The Broad Institute Genomics Platform"/>
            <consortium name="The Broad Institute Genome Sequencing Center for Infectious Disease"/>
            <person name="Wu L."/>
            <person name="Ma J."/>
        </authorList>
    </citation>
    <scope>NUCLEOTIDE SEQUENCE [LARGE SCALE GENOMIC DNA]</scope>
    <source>
        <strain evidence="2">CGMCC 1.15277</strain>
    </source>
</reference>
<comment type="caution">
    <text evidence="1">The sequence shown here is derived from an EMBL/GenBank/DDBJ whole genome shotgun (WGS) entry which is preliminary data.</text>
</comment>
<proteinExistence type="predicted"/>
<gene>
    <name evidence="1" type="ORF">ACFP57_02615</name>
</gene>
<keyword evidence="2" id="KW-1185">Reference proteome</keyword>
<evidence type="ECO:0000313" key="2">
    <source>
        <dbReference type="Proteomes" id="UP001596266"/>
    </source>
</evidence>
<organism evidence="1 2">
    <name type="scientific">Luteococcus sanguinis</name>
    <dbReference type="NCBI Taxonomy" id="174038"/>
    <lineage>
        <taxon>Bacteria</taxon>
        <taxon>Bacillati</taxon>
        <taxon>Actinomycetota</taxon>
        <taxon>Actinomycetes</taxon>
        <taxon>Propionibacteriales</taxon>
        <taxon>Propionibacteriaceae</taxon>
        <taxon>Luteococcus</taxon>
    </lineage>
</organism>